<name>A0A151NPG5_ALLMI</name>
<gene>
    <name evidence="1" type="ORF">Y1Q_0016106</name>
</gene>
<dbReference type="AlphaFoldDB" id="A0A151NPG5"/>
<dbReference type="EMBL" id="AKHW03002481">
    <property type="protein sequence ID" value="KYO38539.1"/>
    <property type="molecule type" value="Genomic_DNA"/>
</dbReference>
<protein>
    <submittedName>
        <fullName evidence="1">Uncharacterized protein</fullName>
    </submittedName>
</protein>
<dbReference type="Proteomes" id="UP000050525">
    <property type="component" value="Unassembled WGS sequence"/>
</dbReference>
<evidence type="ECO:0000313" key="1">
    <source>
        <dbReference type="EMBL" id="KYO38539.1"/>
    </source>
</evidence>
<keyword evidence="2" id="KW-1185">Reference proteome</keyword>
<proteinExistence type="predicted"/>
<organism evidence="1 2">
    <name type="scientific">Alligator mississippiensis</name>
    <name type="common">American alligator</name>
    <dbReference type="NCBI Taxonomy" id="8496"/>
    <lineage>
        <taxon>Eukaryota</taxon>
        <taxon>Metazoa</taxon>
        <taxon>Chordata</taxon>
        <taxon>Craniata</taxon>
        <taxon>Vertebrata</taxon>
        <taxon>Euteleostomi</taxon>
        <taxon>Archelosauria</taxon>
        <taxon>Archosauria</taxon>
        <taxon>Crocodylia</taxon>
        <taxon>Alligatoridae</taxon>
        <taxon>Alligatorinae</taxon>
        <taxon>Alligator</taxon>
    </lineage>
</organism>
<reference evidence="1 2" key="1">
    <citation type="journal article" date="2012" name="Genome Biol.">
        <title>Sequencing three crocodilian genomes to illuminate the evolution of archosaurs and amniotes.</title>
        <authorList>
            <person name="St John J.A."/>
            <person name="Braun E.L."/>
            <person name="Isberg S.R."/>
            <person name="Miles L.G."/>
            <person name="Chong A.Y."/>
            <person name="Gongora J."/>
            <person name="Dalzell P."/>
            <person name="Moran C."/>
            <person name="Bed'hom B."/>
            <person name="Abzhanov A."/>
            <person name="Burgess S.C."/>
            <person name="Cooksey A.M."/>
            <person name="Castoe T.A."/>
            <person name="Crawford N.G."/>
            <person name="Densmore L.D."/>
            <person name="Drew J.C."/>
            <person name="Edwards S.V."/>
            <person name="Faircloth B.C."/>
            <person name="Fujita M.K."/>
            <person name="Greenwold M.J."/>
            <person name="Hoffmann F.G."/>
            <person name="Howard J.M."/>
            <person name="Iguchi T."/>
            <person name="Janes D.E."/>
            <person name="Khan S.Y."/>
            <person name="Kohno S."/>
            <person name="de Koning A.J."/>
            <person name="Lance S.L."/>
            <person name="McCarthy F.M."/>
            <person name="McCormack J.E."/>
            <person name="Merchant M.E."/>
            <person name="Peterson D.G."/>
            <person name="Pollock D.D."/>
            <person name="Pourmand N."/>
            <person name="Raney B.J."/>
            <person name="Roessler K.A."/>
            <person name="Sanford J.R."/>
            <person name="Sawyer R.H."/>
            <person name="Schmidt C.J."/>
            <person name="Triplett E.W."/>
            <person name="Tuberville T.D."/>
            <person name="Venegas-Anaya M."/>
            <person name="Howard J.T."/>
            <person name="Jarvis E.D."/>
            <person name="Guillette L.J.Jr."/>
            <person name="Glenn T.C."/>
            <person name="Green R.E."/>
            <person name="Ray D.A."/>
        </authorList>
    </citation>
    <scope>NUCLEOTIDE SEQUENCE [LARGE SCALE GENOMIC DNA]</scope>
    <source>
        <strain evidence="1">KSC_2009_1</strain>
    </source>
</reference>
<evidence type="ECO:0000313" key="2">
    <source>
        <dbReference type="Proteomes" id="UP000050525"/>
    </source>
</evidence>
<accession>A0A151NPG5</accession>
<comment type="caution">
    <text evidence="1">The sequence shown here is derived from an EMBL/GenBank/DDBJ whole genome shotgun (WGS) entry which is preliminary data.</text>
</comment>
<sequence>MSENPPFLHHFKLWVLCSGGLYTRGGNSCPTTLGITLTRSLSMRAKGLSWLALPTSLVQPNSCVSRAVWKLSDAMADAEMRRVNGFCRMTPTCL</sequence>